<dbReference type="RefSeq" id="XP_049466369.1">
    <property type="nucleotide sequence ID" value="XM_049610412.1"/>
</dbReference>
<reference evidence="8" key="2">
    <citation type="submission" date="2020-05" db="UniProtKB">
        <authorList>
            <consortium name="EnsemblMetazoa"/>
        </authorList>
    </citation>
    <scope>IDENTIFICATION</scope>
    <source>
        <strain evidence="8">Ngousso</strain>
    </source>
</reference>
<feature type="chain" id="PRO_5026177448" evidence="6">
    <location>
        <begin position="18"/>
        <end position="386"/>
    </location>
</feature>
<dbReference type="RefSeq" id="XP_049466371.1">
    <property type="nucleotide sequence ID" value="XM_049610414.1"/>
</dbReference>
<dbReference type="SUPFAM" id="SSF54060">
    <property type="entry name" value="His-Me finger endonucleases"/>
    <property type="match status" value="1"/>
</dbReference>
<keyword evidence="3" id="KW-0378">Hydrolase</keyword>
<keyword evidence="2" id="KW-0540">Nuclease</keyword>
<evidence type="ECO:0000256" key="5">
    <source>
        <dbReference type="PIRSR" id="PIRSR640255-2"/>
    </source>
</evidence>
<evidence type="ECO:0000313" key="9">
    <source>
        <dbReference type="Proteomes" id="UP001105220"/>
    </source>
</evidence>
<evidence type="ECO:0000313" key="8">
    <source>
        <dbReference type="EnsemblMetazoa" id="ACON011698-PA"/>
    </source>
</evidence>
<proteinExistence type="inferred from homology"/>
<dbReference type="GO" id="GO:0003676">
    <property type="term" value="F:nucleic acid binding"/>
    <property type="evidence" value="ECO:0007669"/>
    <property type="project" value="InterPro"/>
</dbReference>
<feature type="active site" description="Proton acceptor" evidence="4">
    <location>
        <position position="217"/>
    </location>
</feature>
<dbReference type="GO" id="GO:0006309">
    <property type="term" value="P:apoptotic DNA fragmentation"/>
    <property type="evidence" value="ECO:0007669"/>
    <property type="project" value="TreeGrafter"/>
</dbReference>
<dbReference type="PANTHER" id="PTHR13966">
    <property type="entry name" value="ENDONUCLEASE RELATED"/>
    <property type="match status" value="1"/>
</dbReference>
<dbReference type="GeneID" id="120957004"/>
<keyword evidence="3" id="KW-0255">Endonuclease</keyword>
<dbReference type="PANTHER" id="PTHR13966:SF17">
    <property type="entry name" value="ENDONUCLEASE-RELATED"/>
    <property type="match status" value="1"/>
</dbReference>
<dbReference type="Gene3D" id="3.40.570.10">
    <property type="entry name" value="Extracellular Endonuclease, subunit A"/>
    <property type="match status" value="1"/>
</dbReference>
<dbReference type="VEuPathDB" id="VectorBase:ACMO_006416"/>
<reference key="1">
    <citation type="journal article" date="2019" name="Genes (Basel)">
        <title>A High-Quality De novo Genome Assembly from a Single Mosquito Using PacBio Sequencing.</title>
        <authorList>
            <person name="Kingan S.B."/>
            <person name="Heaton H."/>
            <person name="Cudini J."/>
            <person name="Lambert C.C."/>
            <person name="Baybayan P."/>
            <person name="Galvin B.D."/>
            <person name="Durbin R."/>
            <person name="Korlach J."/>
            <person name="Lawniczak M.K.N."/>
        </authorList>
    </citation>
    <scope>NUCLEOTIDE SEQUENCE [LARGE SCALE GENOMIC DNA]</scope>
    <source>
        <strain>Mali-NIH</strain>
    </source>
</reference>
<dbReference type="AlphaFoldDB" id="A0A6E8W4M4"/>
<dbReference type="GO" id="GO:0005634">
    <property type="term" value="C:nucleus"/>
    <property type="evidence" value="ECO:0007669"/>
    <property type="project" value="TreeGrafter"/>
</dbReference>
<dbReference type="VEuPathDB" id="VectorBase:ACON011698"/>
<evidence type="ECO:0000256" key="2">
    <source>
        <dbReference type="ARBA" id="ARBA00022722"/>
    </source>
</evidence>
<evidence type="ECO:0000256" key="1">
    <source>
        <dbReference type="ARBA" id="ARBA00010052"/>
    </source>
</evidence>
<dbReference type="RefSeq" id="XP_049466370.1">
    <property type="nucleotide sequence ID" value="XM_049610413.1"/>
</dbReference>
<dbReference type="InterPro" id="IPR001604">
    <property type="entry name" value="Endo_G_ENPP1-like_dom"/>
</dbReference>
<keyword evidence="5" id="KW-0479">Metal-binding</keyword>
<keyword evidence="6" id="KW-0732">Signal</keyword>
<keyword evidence="9" id="KW-1185">Reference proteome</keyword>
<dbReference type="GO" id="GO:0046872">
    <property type="term" value="F:metal ion binding"/>
    <property type="evidence" value="ECO:0007669"/>
    <property type="project" value="UniProtKB-KW"/>
</dbReference>
<dbReference type="Pfam" id="PF01223">
    <property type="entry name" value="Endonuclease_NS"/>
    <property type="match status" value="1"/>
</dbReference>
<dbReference type="GO" id="GO:0000014">
    <property type="term" value="F:single-stranded DNA endodeoxyribonuclease activity"/>
    <property type="evidence" value="ECO:0007669"/>
    <property type="project" value="TreeGrafter"/>
</dbReference>
<dbReference type="SMART" id="SM00892">
    <property type="entry name" value="Endonuclease_NS"/>
    <property type="match status" value="1"/>
</dbReference>
<dbReference type="VEuPathDB" id="VectorBase:ACON2_041911"/>
<feature type="domain" description="DNA/RNA non-specific endonuclease/pyrophosphatase/phosphodiesterase" evidence="7">
    <location>
        <begin position="130"/>
        <end position="367"/>
    </location>
</feature>
<dbReference type="GO" id="GO:0005743">
    <property type="term" value="C:mitochondrial inner membrane"/>
    <property type="evidence" value="ECO:0007669"/>
    <property type="project" value="TreeGrafter"/>
</dbReference>
<dbReference type="RefSeq" id="XP_049466368.1">
    <property type="nucleotide sequence ID" value="XM_049610411.1"/>
</dbReference>
<evidence type="ECO:0000256" key="6">
    <source>
        <dbReference type="SAM" id="SignalP"/>
    </source>
</evidence>
<evidence type="ECO:0000256" key="4">
    <source>
        <dbReference type="PIRSR" id="PIRSR640255-1"/>
    </source>
</evidence>
<dbReference type="EnsemblMetazoa" id="ACON011698-RA">
    <property type="protein sequence ID" value="ACON011698-PA"/>
    <property type="gene ID" value="ACON011698"/>
</dbReference>
<dbReference type="Proteomes" id="UP001105220">
    <property type="component" value="Unplaced"/>
</dbReference>
<dbReference type="InterPro" id="IPR044925">
    <property type="entry name" value="His-Me_finger_sf"/>
</dbReference>
<name>A0A6E8W4M4_ANOCL</name>
<accession>A0A6E8W4M4</accession>
<feature type="signal peptide" evidence="6">
    <location>
        <begin position="1"/>
        <end position="17"/>
    </location>
</feature>
<dbReference type="FunFam" id="3.40.570.10:FF:000007">
    <property type="entry name" value="Alkaline nuclease"/>
    <property type="match status" value="1"/>
</dbReference>
<feature type="binding site" evidence="5">
    <location>
        <position position="247"/>
    </location>
    <ligand>
        <name>Mg(2+)</name>
        <dbReference type="ChEBI" id="CHEBI:18420"/>
        <note>catalytic</note>
    </ligand>
</feature>
<dbReference type="InterPro" id="IPR044929">
    <property type="entry name" value="DNA/RNA_non-sp_Endonuclease_sf"/>
</dbReference>
<dbReference type="RefSeq" id="XP_049466367.1">
    <property type="nucleotide sequence ID" value="XM_049610410.1"/>
</dbReference>
<dbReference type="InterPro" id="IPR040255">
    <property type="entry name" value="Non-specific_endonuclease"/>
</dbReference>
<protein>
    <submittedName>
        <fullName evidence="8">Endonuclease_NS domain-containing protein</fullName>
    </submittedName>
</protein>
<organism evidence="8 9">
    <name type="scientific">Anopheles coluzzii</name>
    <name type="common">African malaria mosquito</name>
    <dbReference type="NCBI Taxonomy" id="1518534"/>
    <lineage>
        <taxon>Eukaryota</taxon>
        <taxon>Metazoa</taxon>
        <taxon>Ecdysozoa</taxon>
        <taxon>Arthropoda</taxon>
        <taxon>Hexapoda</taxon>
        <taxon>Insecta</taxon>
        <taxon>Pterygota</taxon>
        <taxon>Neoptera</taxon>
        <taxon>Endopterygota</taxon>
        <taxon>Diptera</taxon>
        <taxon>Nematocera</taxon>
        <taxon>Culicoidea</taxon>
        <taxon>Culicidae</taxon>
        <taxon>Anophelinae</taxon>
        <taxon>Anopheles</taxon>
    </lineage>
</organism>
<evidence type="ECO:0000256" key="3">
    <source>
        <dbReference type="ARBA" id="ARBA00022759"/>
    </source>
</evidence>
<dbReference type="GO" id="GO:0004521">
    <property type="term" value="F:RNA endonuclease activity"/>
    <property type="evidence" value="ECO:0007669"/>
    <property type="project" value="TreeGrafter"/>
</dbReference>
<comment type="similarity">
    <text evidence="1">Belongs to the DNA/RNA non-specific endonuclease family.</text>
</comment>
<evidence type="ECO:0000259" key="7">
    <source>
        <dbReference type="SMART" id="SM00892"/>
    </source>
</evidence>
<sequence>MISYITFLISLATFANRQCNVDIKSQLNQMEPLFLRKNELWTPNGRWLQWKTGEATMIACPGNRIRNTGKERAYIRCVSGRTFALGASHVNIANIACVSKTTGKHRNSGTSCGSGGTLLGLGFNVPGLAFITYLETCYNMQTASVLFTRHTIRGSAINYAITKTNRSTYKPDGAPANVPFATAYAQKRQLKRFTDLLGSAAQAKRFISSGSFLERGHMVPFADGIFRPWRWVTDFYVNVAPQWVATNRGNWKAVEAAARQVAGRLEEDVLVFTGVYDILTLPHVNGHQVPITLDAKGIEIPKWLWKIVKSIRRNAAIALVTNNDPFRRSMPAGEMLCQDICAQYGWGNAKYDKFASGFTYCCTVKDLRRFIPTISSEVDAANVLHF</sequence>